<keyword evidence="4 5" id="KW-0067">ATP-binding</keyword>
<dbReference type="InterPro" id="IPR025493">
    <property type="entry name" value="DUF4384"/>
</dbReference>
<dbReference type="GO" id="GO:0005524">
    <property type="term" value="F:ATP binding"/>
    <property type="evidence" value="ECO:0007669"/>
    <property type="project" value="UniProtKB-UniRule"/>
</dbReference>
<proteinExistence type="predicted"/>
<organism evidence="7 8">
    <name type="scientific">Ahniella affigens</name>
    <dbReference type="NCBI Taxonomy" id="2021234"/>
    <lineage>
        <taxon>Bacteria</taxon>
        <taxon>Pseudomonadati</taxon>
        <taxon>Pseudomonadota</taxon>
        <taxon>Gammaproteobacteria</taxon>
        <taxon>Lysobacterales</taxon>
        <taxon>Rhodanobacteraceae</taxon>
        <taxon>Ahniella</taxon>
    </lineage>
</organism>
<dbReference type="SMART" id="SM00220">
    <property type="entry name" value="S_TKc"/>
    <property type="match status" value="1"/>
</dbReference>
<dbReference type="PROSITE" id="PS50011">
    <property type="entry name" value="PROTEIN_KINASE_DOM"/>
    <property type="match status" value="1"/>
</dbReference>
<evidence type="ECO:0000256" key="1">
    <source>
        <dbReference type="ARBA" id="ARBA00022679"/>
    </source>
</evidence>
<dbReference type="Gene3D" id="1.10.510.10">
    <property type="entry name" value="Transferase(Phosphotransferase) domain 1"/>
    <property type="match status" value="1"/>
</dbReference>
<evidence type="ECO:0000256" key="3">
    <source>
        <dbReference type="ARBA" id="ARBA00022777"/>
    </source>
</evidence>
<dbReference type="Gene3D" id="3.30.200.20">
    <property type="entry name" value="Phosphorylase Kinase, domain 1"/>
    <property type="match status" value="1"/>
</dbReference>
<dbReference type="Pfam" id="PF14326">
    <property type="entry name" value="DUF4384"/>
    <property type="match status" value="1"/>
</dbReference>
<reference evidence="7 8" key="1">
    <citation type="submission" date="2018-03" db="EMBL/GenBank/DDBJ databases">
        <title>Ahniella affigens gen. nov., sp. nov., a gammaproteobacterium isolated from sandy soil near a stream.</title>
        <authorList>
            <person name="Ko Y."/>
            <person name="Kim J.-H."/>
        </authorList>
    </citation>
    <scope>NUCLEOTIDE SEQUENCE [LARGE SCALE GENOMIC DNA]</scope>
    <source>
        <strain evidence="7 8">D13</strain>
    </source>
</reference>
<reference evidence="7 8" key="2">
    <citation type="submission" date="2018-03" db="EMBL/GenBank/DDBJ databases">
        <authorList>
            <person name="Keele B.F."/>
        </authorList>
    </citation>
    <scope>NUCLEOTIDE SEQUENCE [LARGE SCALE GENOMIC DNA]</scope>
    <source>
        <strain evidence="7 8">D13</strain>
    </source>
</reference>
<feature type="binding site" evidence="5">
    <location>
        <position position="121"/>
    </location>
    <ligand>
        <name>ATP</name>
        <dbReference type="ChEBI" id="CHEBI:30616"/>
    </ligand>
</feature>
<evidence type="ECO:0000256" key="4">
    <source>
        <dbReference type="ARBA" id="ARBA00022840"/>
    </source>
</evidence>
<keyword evidence="3" id="KW-0418">Kinase</keyword>
<dbReference type="PROSITE" id="PS00107">
    <property type="entry name" value="PROTEIN_KINASE_ATP"/>
    <property type="match status" value="1"/>
</dbReference>
<gene>
    <name evidence="7" type="ORF">C7S18_06990</name>
</gene>
<dbReference type="CDD" id="cd14014">
    <property type="entry name" value="STKc_PknB_like"/>
    <property type="match status" value="1"/>
</dbReference>
<keyword evidence="1" id="KW-0808">Transferase</keyword>
<dbReference type="InterPro" id="IPR017441">
    <property type="entry name" value="Protein_kinase_ATP_BS"/>
</dbReference>
<dbReference type="Proteomes" id="UP000241074">
    <property type="component" value="Chromosome"/>
</dbReference>
<evidence type="ECO:0000256" key="2">
    <source>
        <dbReference type="ARBA" id="ARBA00022741"/>
    </source>
</evidence>
<dbReference type="KEGG" id="xba:C7S18_06990"/>
<sequence>MPIDDQDGLLLKVAEDITDGRPVDWDTLSQQLDAEALKQLRALADLAKQFTAAQQSLESTTATTADMLPEPPLPPKSVAEPNLEHCSQFAHLKILGEIGRGSSGIVYRAFDPLLQRTVALKLCNPDGGQIDDLLHEAQQMAKVNHPGVLKIHGAQIVDAQVGFWSDLVEGESISTRLDRTTTVPAPEAVLIGLELCAALAAIHQLGLVHGDVKAQNVVRDRHGRHILVDFGSARNIHERATVSGTPLYLAPELVGGGQNTPPDDLYSLGVLLFKMISGHFPVDARTLVELESAHRDQRRRYLLDLVPDLNVELAGVIERAVHPKRAQRYQSAGALAAELRRTLPAVQPLQVTHRLDGPTENVPASRPNRRFWWVGLGLLAGILATILLVQHWHDLNGPIQTDLRWTKSTGGVEFQLVDGDQITIGDTLSLQLALAESAHVYVFNEDATGSVYQLFPLPGAALANPLPAKRPIRLPGEVSGQARDWQVTSTGSRERFYVLVSPHAIAALDPATSGIATADIGRPIDRSSLYASALLTRGVGGLSERQSIDSQFPIGTWLRELGQNDPRVRVQHFELLNP</sequence>
<evidence type="ECO:0000313" key="7">
    <source>
        <dbReference type="EMBL" id="AVP96957.1"/>
    </source>
</evidence>
<dbReference type="PANTHER" id="PTHR43289">
    <property type="entry name" value="MITOGEN-ACTIVATED PROTEIN KINASE KINASE KINASE 20-RELATED"/>
    <property type="match status" value="1"/>
</dbReference>
<dbReference type="AlphaFoldDB" id="A0A2P1PQ34"/>
<evidence type="ECO:0000256" key="5">
    <source>
        <dbReference type="PROSITE-ProRule" id="PRU10141"/>
    </source>
</evidence>
<dbReference type="RefSeq" id="WP_106890882.1">
    <property type="nucleotide sequence ID" value="NZ_CP027860.1"/>
</dbReference>
<evidence type="ECO:0000313" key="8">
    <source>
        <dbReference type="Proteomes" id="UP000241074"/>
    </source>
</evidence>
<evidence type="ECO:0000259" key="6">
    <source>
        <dbReference type="PROSITE" id="PS50011"/>
    </source>
</evidence>
<dbReference type="InterPro" id="IPR011009">
    <property type="entry name" value="Kinase-like_dom_sf"/>
</dbReference>
<dbReference type="PANTHER" id="PTHR43289:SF6">
    <property type="entry name" value="SERINE_THREONINE-PROTEIN KINASE NEKL-3"/>
    <property type="match status" value="1"/>
</dbReference>
<dbReference type="InterPro" id="IPR000719">
    <property type="entry name" value="Prot_kinase_dom"/>
</dbReference>
<keyword evidence="8" id="KW-1185">Reference proteome</keyword>
<dbReference type="OrthoDB" id="5948879at2"/>
<feature type="domain" description="Protein kinase" evidence="6">
    <location>
        <begin position="92"/>
        <end position="343"/>
    </location>
</feature>
<protein>
    <recommendedName>
        <fullName evidence="6">Protein kinase domain-containing protein</fullName>
    </recommendedName>
</protein>
<dbReference type="SUPFAM" id="SSF56112">
    <property type="entry name" value="Protein kinase-like (PK-like)"/>
    <property type="match status" value="1"/>
</dbReference>
<dbReference type="Pfam" id="PF00069">
    <property type="entry name" value="Pkinase"/>
    <property type="match status" value="1"/>
</dbReference>
<accession>A0A2P1PQ34</accession>
<dbReference type="EMBL" id="CP027860">
    <property type="protein sequence ID" value="AVP96957.1"/>
    <property type="molecule type" value="Genomic_DNA"/>
</dbReference>
<dbReference type="GO" id="GO:0004674">
    <property type="term" value="F:protein serine/threonine kinase activity"/>
    <property type="evidence" value="ECO:0007669"/>
    <property type="project" value="TreeGrafter"/>
</dbReference>
<keyword evidence="2 5" id="KW-0547">Nucleotide-binding</keyword>
<name>A0A2P1PQ34_9GAMM</name>